<dbReference type="InterPro" id="IPR000524">
    <property type="entry name" value="Tscrpt_reg_HTH_GntR"/>
</dbReference>
<evidence type="ECO:0000256" key="6">
    <source>
        <dbReference type="ARBA" id="ARBA00060686"/>
    </source>
</evidence>
<dbReference type="InterPro" id="IPR011663">
    <property type="entry name" value="UTRA"/>
</dbReference>
<feature type="domain" description="HTH gntR-type" evidence="9">
    <location>
        <begin position="32"/>
        <end position="100"/>
    </location>
</feature>
<gene>
    <name evidence="10" type="ORF">SAMN05444580_103328</name>
</gene>
<name>A0A1G6SYX0_9NOCA</name>
<evidence type="ECO:0000256" key="1">
    <source>
        <dbReference type="ARBA" id="ARBA00022491"/>
    </source>
</evidence>
<protein>
    <recommendedName>
        <fullName evidence="7 8">Histidine utilization repressor</fullName>
    </recommendedName>
</protein>
<organism evidence="10 11">
    <name type="scientific">Rhodococcus tukisamuensis</name>
    <dbReference type="NCBI Taxonomy" id="168276"/>
    <lineage>
        <taxon>Bacteria</taxon>
        <taxon>Bacillati</taxon>
        <taxon>Actinomycetota</taxon>
        <taxon>Actinomycetes</taxon>
        <taxon>Mycobacteriales</taxon>
        <taxon>Nocardiaceae</taxon>
        <taxon>Rhodococcus</taxon>
    </lineage>
</organism>
<dbReference type="Proteomes" id="UP000199417">
    <property type="component" value="Unassembled WGS sequence"/>
</dbReference>
<dbReference type="Pfam" id="PF07702">
    <property type="entry name" value="UTRA"/>
    <property type="match status" value="1"/>
</dbReference>
<evidence type="ECO:0000256" key="7">
    <source>
        <dbReference type="ARBA" id="ARBA00071620"/>
    </source>
</evidence>
<dbReference type="SMART" id="SM00866">
    <property type="entry name" value="UTRA"/>
    <property type="match status" value="1"/>
</dbReference>
<accession>A0A1G6SYX0</accession>
<evidence type="ECO:0000256" key="8">
    <source>
        <dbReference type="NCBIfam" id="TIGR02018"/>
    </source>
</evidence>
<proteinExistence type="predicted"/>
<dbReference type="PANTHER" id="PTHR44846">
    <property type="entry name" value="MANNOSYL-D-GLYCERATE TRANSPORT/METABOLISM SYSTEM REPRESSOR MNGR-RELATED"/>
    <property type="match status" value="1"/>
</dbReference>
<keyword evidence="1" id="KW-0678">Repressor</keyword>
<dbReference type="GO" id="GO:0003700">
    <property type="term" value="F:DNA-binding transcription factor activity"/>
    <property type="evidence" value="ECO:0007669"/>
    <property type="project" value="UniProtKB-UniRule"/>
</dbReference>
<dbReference type="CDD" id="cd07377">
    <property type="entry name" value="WHTH_GntR"/>
    <property type="match status" value="1"/>
</dbReference>
<evidence type="ECO:0000259" key="9">
    <source>
        <dbReference type="PROSITE" id="PS50949"/>
    </source>
</evidence>
<keyword evidence="2" id="KW-0805">Transcription regulation</keyword>
<dbReference type="SUPFAM" id="SSF46785">
    <property type="entry name" value="Winged helix' DNA-binding domain"/>
    <property type="match status" value="1"/>
</dbReference>
<keyword evidence="4" id="KW-0804">Transcription</keyword>
<dbReference type="PROSITE" id="PS50949">
    <property type="entry name" value="HTH_GNTR"/>
    <property type="match status" value="1"/>
</dbReference>
<comment type="pathway">
    <text evidence="6">Amino-acid degradation; L-histidine degradation into L-glutamate [regulation].</text>
</comment>
<evidence type="ECO:0000256" key="2">
    <source>
        <dbReference type="ARBA" id="ARBA00023015"/>
    </source>
</evidence>
<evidence type="ECO:0000313" key="10">
    <source>
        <dbReference type="EMBL" id="SDD21998.1"/>
    </source>
</evidence>
<sequence>MPTNGRMWTGIRVAIDESDVASLYRARGHESAPAYQRVKNLIAEQIVSGRWPEGDQLPSENQLVNSLGLSRMTVNRALRELSADGLVVRLMGVGTFVAEKKVSSALFEVRNIADEVTHRGHRHRSEVDFLRAEPAEAIIAHQLGVPDGSPVFHSRVVHFEDDLAIQVEDRHVNPEIAPEYLDQDFAAQTPNNYLMSVAPLGRGEHVVESVLATPDECRLLGIGEAEPCLLIHRRTWSEGRLVSTARLVHPGSRYRLEGTFETQ</sequence>
<evidence type="ECO:0000256" key="4">
    <source>
        <dbReference type="ARBA" id="ARBA00023163"/>
    </source>
</evidence>
<dbReference type="EMBL" id="FNAB01000003">
    <property type="protein sequence ID" value="SDD21998.1"/>
    <property type="molecule type" value="Genomic_DNA"/>
</dbReference>
<dbReference type="Gene3D" id="3.40.1410.10">
    <property type="entry name" value="Chorismate lyase-like"/>
    <property type="match status" value="1"/>
</dbReference>
<dbReference type="InterPro" id="IPR010248">
    <property type="entry name" value="His_ut_repres"/>
</dbReference>
<dbReference type="InterPro" id="IPR028978">
    <property type="entry name" value="Chorismate_lyase_/UTRA_dom_sf"/>
</dbReference>
<dbReference type="PRINTS" id="PR00035">
    <property type="entry name" value="HTHGNTR"/>
</dbReference>
<evidence type="ECO:0000313" key="11">
    <source>
        <dbReference type="Proteomes" id="UP000199417"/>
    </source>
</evidence>
<dbReference type="SUPFAM" id="SSF64288">
    <property type="entry name" value="Chorismate lyase-like"/>
    <property type="match status" value="1"/>
</dbReference>
<dbReference type="NCBIfam" id="TIGR02018">
    <property type="entry name" value="his_ut_repres"/>
    <property type="match status" value="1"/>
</dbReference>
<dbReference type="SMART" id="SM00345">
    <property type="entry name" value="HTH_GNTR"/>
    <property type="match status" value="1"/>
</dbReference>
<dbReference type="PANTHER" id="PTHR44846:SF16">
    <property type="entry name" value="TRANSCRIPTIONAL REGULATOR PHNF-RELATED"/>
    <property type="match status" value="1"/>
</dbReference>
<dbReference type="Pfam" id="PF00392">
    <property type="entry name" value="GntR"/>
    <property type="match status" value="1"/>
</dbReference>
<dbReference type="GO" id="GO:0006547">
    <property type="term" value="P:L-histidine metabolic process"/>
    <property type="evidence" value="ECO:0007669"/>
    <property type="project" value="UniProtKB-UniRule"/>
</dbReference>
<dbReference type="FunFam" id="1.10.10.10:FF:000079">
    <property type="entry name" value="GntR family transcriptional regulator"/>
    <property type="match status" value="1"/>
</dbReference>
<dbReference type="Gene3D" id="1.10.10.10">
    <property type="entry name" value="Winged helix-like DNA-binding domain superfamily/Winged helix DNA-binding domain"/>
    <property type="match status" value="1"/>
</dbReference>
<dbReference type="InterPro" id="IPR050679">
    <property type="entry name" value="Bact_HTH_transcr_reg"/>
</dbReference>
<evidence type="ECO:0000256" key="3">
    <source>
        <dbReference type="ARBA" id="ARBA00023125"/>
    </source>
</evidence>
<dbReference type="GO" id="GO:0045892">
    <property type="term" value="P:negative regulation of DNA-templated transcription"/>
    <property type="evidence" value="ECO:0007669"/>
    <property type="project" value="UniProtKB-UniRule"/>
</dbReference>
<dbReference type="GO" id="GO:0003677">
    <property type="term" value="F:DNA binding"/>
    <property type="evidence" value="ECO:0007669"/>
    <property type="project" value="UniProtKB-UniRule"/>
</dbReference>
<dbReference type="STRING" id="168276.SAMN05444580_103328"/>
<reference evidence="10 11" key="1">
    <citation type="submission" date="2016-10" db="EMBL/GenBank/DDBJ databases">
        <authorList>
            <person name="de Groot N.N."/>
        </authorList>
    </citation>
    <scope>NUCLEOTIDE SEQUENCE [LARGE SCALE GENOMIC DNA]</scope>
    <source>
        <strain evidence="10 11">JCM 11308</strain>
    </source>
</reference>
<keyword evidence="3" id="KW-0238">DNA-binding</keyword>
<dbReference type="FunFam" id="3.40.1410.10:FF:000004">
    <property type="entry name" value="Histidine utilization repressor"/>
    <property type="match status" value="1"/>
</dbReference>
<evidence type="ECO:0000256" key="5">
    <source>
        <dbReference type="ARBA" id="ARBA00058362"/>
    </source>
</evidence>
<dbReference type="InterPro" id="IPR036390">
    <property type="entry name" value="WH_DNA-bd_sf"/>
</dbReference>
<dbReference type="AlphaFoldDB" id="A0A1G6SYX0"/>
<dbReference type="InterPro" id="IPR036388">
    <property type="entry name" value="WH-like_DNA-bd_sf"/>
</dbReference>
<keyword evidence="11" id="KW-1185">Reference proteome</keyword>
<comment type="function">
    <text evidence="5">Repressor which binds to the hutP region in the histidine utilization (hut) operon. It blocks the expression of all the hut genes in the absence of inducer.</text>
</comment>